<dbReference type="GO" id="GO:0034715">
    <property type="term" value="C:pICln-Sm protein complex"/>
    <property type="evidence" value="ECO:0007669"/>
    <property type="project" value="TreeGrafter"/>
</dbReference>
<dbReference type="Proteomes" id="UP001139887">
    <property type="component" value="Unassembled WGS sequence"/>
</dbReference>
<organism evidence="13 14">
    <name type="scientific">Coemansia brasiliensis</name>
    <dbReference type="NCBI Taxonomy" id="2650707"/>
    <lineage>
        <taxon>Eukaryota</taxon>
        <taxon>Fungi</taxon>
        <taxon>Fungi incertae sedis</taxon>
        <taxon>Zoopagomycota</taxon>
        <taxon>Kickxellomycotina</taxon>
        <taxon>Kickxellomycetes</taxon>
        <taxon>Kickxellales</taxon>
        <taxon>Kickxellaceae</taxon>
        <taxon>Coemansia</taxon>
    </lineage>
</organism>
<feature type="region of interest" description="Disordered" evidence="11">
    <location>
        <begin position="83"/>
        <end position="103"/>
    </location>
</feature>
<evidence type="ECO:0000256" key="10">
    <source>
        <dbReference type="PIRNR" id="PIRNR006609"/>
    </source>
</evidence>
<comment type="similarity">
    <text evidence="2 10">Belongs to the snRNP Sm proteins family. SmF/LSm6 subfamily.</text>
</comment>
<comment type="caution">
    <text evidence="13">The sequence shown here is derived from an EMBL/GenBank/DDBJ whole genome shotgun (WGS) entry which is preliminary data.</text>
</comment>
<keyword evidence="5 10" id="KW-0694">RNA-binding</keyword>
<evidence type="ECO:0000256" key="11">
    <source>
        <dbReference type="SAM" id="MobiDB-lite"/>
    </source>
</evidence>
<dbReference type="GO" id="GO:0005685">
    <property type="term" value="C:U1 snRNP"/>
    <property type="evidence" value="ECO:0007669"/>
    <property type="project" value="TreeGrafter"/>
</dbReference>
<keyword evidence="3 10" id="KW-0507">mRNA processing</keyword>
<dbReference type="OrthoDB" id="409625at2759"/>
<evidence type="ECO:0000256" key="3">
    <source>
        <dbReference type="ARBA" id="ARBA00022664"/>
    </source>
</evidence>
<dbReference type="EMBL" id="JANBUW010000017">
    <property type="protein sequence ID" value="KAJ2851096.1"/>
    <property type="molecule type" value="Genomic_DNA"/>
</dbReference>
<feature type="domain" description="Sm" evidence="12">
    <location>
        <begin position="8"/>
        <end position="81"/>
    </location>
</feature>
<dbReference type="Gene3D" id="2.30.30.100">
    <property type="match status" value="1"/>
</dbReference>
<dbReference type="InterPro" id="IPR010920">
    <property type="entry name" value="LSM_dom_sf"/>
</dbReference>
<evidence type="ECO:0000256" key="1">
    <source>
        <dbReference type="ARBA" id="ARBA00004123"/>
    </source>
</evidence>
<dbReference type="GO" id="GO:0000398">
    <property type="term" value="P:mRNA splicing, via spliceosome"/>
    <property type="evidence" value="ECO:0007669"/>
    <property type="project" value="InterPro"/>
</dbReference>
<protein>
    <recommendedName>
        <fullName evidence="9">Sm protein F</fullName>
    </recommendedName>
</protein>
<sequence length="103" mass="11584">MSVFEPVNPMPFLQAQVGTPTLVRLKWGQEYKGVLVSVDQYMNIQLANAEEFENGNSNGVLQGELLIRCNNVLYVRQVPKDDTMDITSNGAHSEDEHMEEGEQ</sequence>
<reference evidence="13" key="1">
    <citation type="submission" date="2022-07" db="EMBL/GenBank/DDBJ databases">
        <title>Phylogenomic reconstructions and comparative analyses of Kickxellomycotina fungi.</title>
        <authorList>
            <person name="Reynolds N.K."/>
            <person name="Stajich J.E."/>
            <person name="Barry K."/>
            <person name="Grigoriev I.V."/>
            <person name="Crous P."/>
            <person name="Smith M.E."/>
        </authorList>
    </citation>
    <scope>NUCLEOTIDE SEQUENCE</scope>
    <source>
        <strain evidence="13">NRRL 1566</strain>
    </source>
</reference>
<comment type="subcellular location">
    <subcellularLocation>
        <location evidence="1 10">Nucleus</location>
    </subcellularLocation>
</comment>
<dbReference type="PIRSF" id="PIRSF006609">
    <property type="entry name" value="snRNP_SmF"/>
    <property type="match status" value="1"/>
</dbReference>
<keyword evidence="14" id="KW-1185">Reference proteome</keyword>
<evidence type="ECO:0000256" key="2">
    <source>
        <dbReference type="ARBA" id="ARBA00007927"/>
    </source>
</evidence>
<dbReference type="InterPro" id="IPR001163">
    <property type="entry name" value="Sm_dom_euk/arc"/>
</dbReference>
<dbReference type="CDD" id="cd01722">
    <property type="entry name" value="Sm_F"/>
    <property type="match status" value="1"/>
</dbReference>
<dbReference type="GO" id="GO:0003723">
    <property type="term" value="F:RNA binding"/>
    <property type="evidence" value="ECO:0007669"/>
    <property type="project" value="UniProtKB-UniRule"/>
</dbReference>
<keyword evidence="7 10" id="KW-0539">Nucleus</keyword>
<keyword evidence="4 10" id="KW-0747">Spliceosome</keyword>
<evidence type="ECO:0000313" key="14">
    <source>
        <dbReference type="Proteomes" id="UP001139887"/>
    </source>
</evidence>
<dbReference type="SMART" id="SM00651">
    <property type="entry name" value="Sm"/>
    <property type="match status" value="1"/>
</dbReference>
<dbReference type="PANTHER" id="PTHR11021:SF0">
    <property type="entry name" value="SMALL NUCLEAR RIBONUCLEOPROTEIN F"/>
    <property type="match status" value="1"/>
</dbReference>
<dbReference type="Pfam" id="PF01423">
    <property type="entry name" value="LSM"/>
    <property type="match status" value="1"/>
</dbReference>
<evidence type="ECO:0000256" key="7">
    <source>
        <dbReference type="ARBA" id="ARBA00023242"/>
    </source>
</evidence>
<dbReference type="InterPro" id="IPR034100">
    <property type="entry name" value="Sm_F"/>
</dbReference>
<dbReference type="PANTHER" id="PTHR11021">
    <property type="entry name" value="SMALL NUCLEAR RIBONUCLEOPROTEIN F SNRNP-F"/>
    <property type="match status" value="1"/>
</dbReference>
<evidence type="ECO:0000256" key="9">
    <source>
        <dbReference type="ARBA" id="ARBA00030144"/>
    </source>
</evidence>
<evidence type="ECO:0000256" key="4">
    <source>
        <dbReference type="ARBA" id="ARBA00022728"/>
    </source>
</evidence>
<keyword evidence="6 10" id="KW-0508">mRNA splicing</keyword>
<dbReference type="PROSITE" id="PS52002">
    <property type="entry name" value="SM"/>
    <property type="match status" value="1"/>
</dbReference>
<evidence type="ECO:0000256" key="8">
    <source>
        <dbReference type="ARBA" id="ARBA00023274"/>
    </source>
</evidence>
<dbReference type="InterPro" id="IPR016487">
    <property type="entry name" value="Lsm6/sSmF"/>
</dbReference>
<dbReference type="GO" id="GO:0071013">
    <property type="term" value="C:catalytic step 2 spliceosome"/>
    <property type="evidence" value="ECO:0007669"/>
    <property type="project" value="TreeGrafter"/>
</dbReference>
<gene>
    <name evidence="13" type="ORF">IWW36_001347</name>
</gene>
<evidence type="ECO:0000256" key="5">
    <source>
        <dbReference type="ARBA" id="ARBA00022884"/>
    </source>
</evidence>
<accession>A0A9W8I980</accession>
<dbReference type="SUPFAM" id="SSF50182">
    <property type="entry name" value="Sm-like ribonucleoproteins"/>
    <property type="match status" value="1"/>
</dbReference>
<evidence type="ECO:0000313" key="13">
    <source>
        <dbReference type="EMBL" id="KAJ2851096.1"/>
    </source>
</evidence>
<keyword evidence="8 10" id="KW-0687">Ribonucleoprotein</keyword>
<dbReference type="InterPro" id="IPR047575">
    <property type="entry name" value="Sm"/>
</dbReference>
<evidence type="ECO:0000259" key="12">
    <source>
        <dbReference type="PROSITE" id="PS52002"/>
    </source>
</evidence>
<evidence type="ECO:0000256" key="6">
    <source>
        <dbReference type="ARBA" id="ARBA00023187"/>
    </source>
</evidence>
<name>A0A9W8I980_9FUNG</name>
<dbReference type="AlphaFoldDB" id="A0A9W8I980"/>
<proteinExistence type="inferred from homology"/>